<evidence type="ECO:0000313" key="2">
    <source>
        <dbReference type="Proteomes" id="UP001235712"/>
    </source>
</evidence>
<organism evidence="1 2">
    <name type="scientific">Kineosporia succinea</name>
    <dbReference type="NCBI Taxonomy" id="84632"/>
    <lineage>
        <taxon>Bacteria</taxon>
        <taxon>Bacillati</taxon>
        <taxon>Actinomycetota</taxon>
        <taxon>Actinomycetes</taxon>
        <taxon>Kineosporiales</taxon>
        <taxon>Kineosporiaceae</taxon>
        <taxon>Kineosporia</taxon>
    </lineage>
</organism>
<proteinExistence type="predicted"/>
<sequence>MSIGSRHDVPSTSCVRRAALEQQPYIARDLGAAEGRDLWFVTVSIGGGALAQDVVRDALERLSVERAFVVSIRFDRNRAQVRYWDECGDAAEATTQALSLWGNDEVFAELPGWRVSGLEVVDLATAQQQWHQDDQPRVFALGEIVPFDD</sequence>
<keyword evidence="2" id="KW-1185">Reference proteome</keyword>
<protein>
    <submittedName>
        <fullName evidence="1">Uncharacterized protein</fullName>
    </submittedName>
</protein>
<evidence type="ECO:0000313" key="1">
    <source>
        <dbReference type="EMBL" id="MDP9827857.1"/>
    </source>
</evidence>
<name>A0ABT9P597_9ACTN</name>
<dbReference type="RefSeq" id="WP_307244439.1">
    <property type="nucleotide sequence ID" value="NZ_JAUSQZ010000001.1"/>
</dbReference>
<dbReference type="EMBL" id="JAUSQZ010000001">
    <property type="protein sequence ID" value="MDP9827857.1"/>
    <property type="molecule type" value="Genomic_DNA"/>
</dbReference>
<dbReference type="Proteomes" id="UP001235712">
    <property type="component" value="Unassembled WGS sequence"/>
</dbReference>
<reference evidence="1 2" key="1">
    <citation type="submission" date="2023-07" db="EMBL/GenBank/DDBJ databases">
        <title>Sequencing the genomes of 1000 actinobacteria strains.</title>
        <authorList>
            <person name="Klenk H.-P."/>
        </authorList>
    </citation>
    <scope>NUCLEOTIDE SEQUENCE [LARGE SCALE GENOMIC DNA]</scope>
    <source>
        <strain evidence="1 2">DSM 44388</strain>
    </source>
</reference>
<accession>A0ABT9P597</accession>
<gene>
    <name evidence="1" type="ORF">J2S57_003606</name>
</gene>
<comment type="caution">
    <text evidence="1">The sequence shown here is derived from an EMBL/GenBank/DDBJ whole genome shotgun (WGS) entry which is preliminary data.</text>
</comment>